<dbReference type="EMBL" id="JANHOG010000069">
    <property type="protein sequence ID" value="KAJ3558726.1"/>
    <property type="molecule type" value="Genomic_DNA"/>
</dbReference>
<organism evidence="1 2">
    <name type="scientific">Phlebia brevispora</name>
    <dbReference type="NCBI Taxonomy" id="194682"/>
    <lineage>
        <taxon>Eukaryota</taxon>
        <taxon>Fungi</taxon>
        <taxon>Dikarya</taxon>
        <taxon>Basidiomycota</taxon>
        <taxon>Agaricomycotina</taxon>
        <taxon>Agaricomycetes</taxon>
        <taxon>Polyporales</taxon>
        <taxon>Meruliaceae</taxon>
        <taxon>Phlebia</taxon>
    </lineage>
</organism>
<accession>A0ACC1TD46</accession>
<comment type="caution">
    <text evidence="1">The sequence shown here is derived from an EMBL/GenBank/DDBJ whole genome shotgun (WGS) entry which is preliminary data.</text>
</comment>
<name>A0ACC1TD46_9APHY</name>
<gene>
    <name evidence="1" type="ORF">NM688_g744</name>
</gene>
<dbReference type="Proteomes" id="UP001148662">
    <property type="component" value="Unassembled WGS sequence"/>
</dbReference>
<sequence>MSAKKRKIQAIQHIIQPIQDILIDIKPKLTEAKRSAWPSLIPDLNKLAALAESITQQCPRSNKDWMVWLRRSIEANAGVNLWNASGPIKDGTDGVSREVVAASLIHVLQLASKAGASLSDVGRHDVAASILACAAKYEEQLRTADDDQNQHQLARVQAVTLYLSCRMEAAWREGNEGVAEFMLQKIIENDQRLRLLPTRDCESLASKLLEIGKDTLKGAQGTSDKTKFQDAIKWTQKAFAVVEYCENTGETSLGDLKRSILRSLARAYYLSSSHDPDNLDKAEASLNELIDTIDSAADRGSPEHQQLRWMRVAVLKKRHAAESQLLEAFKSIIDHMSFCDSTVTETLTKYHVLVTSIHQYTLQNALDAESGPGLPYVDRILLSLLFHCSKDDNHGRAMQDVEAAFASLENAEYELPKIPTTACLTLLWQFGDRHYSAKRWGQAADWFICGTHKVLASMARASHAKCLRKAALSHIQGGEYATASTVLRRCPGDEAVTHYLMMLAAVHQGLEDEAIRAVKTMVKAPDFDRKMLLLATQLANETDMKKLLLSVLEALLETLDIQQDEIHTEAITLIRCIIRLVVKLIDEAPANRPVLVPILIGHFSTAKSLIERFHTAKRSTIVAKDISWLWRTAYNCAVQGCAEWENAEAAVSDLFDIAQNLLEVYCTSALTDVDAELLVYLTNATFAAVSGRVFALRRRLSVTAETPEPGYLTSIVTNVASCKVRIQRVLKENRLSAAADIERVQSFVHALRVFEVEVLCLMHEWTRVSTVIEDAVHSDPPPTSTLEAIADILWIEKGCPTEVLFTALEGILHACLDRMALSVEKFSRWLRALCTVLLARNTSSDRAKAIGYIEQAVAVLEDHSMDDQDNLNVYPMDERQWLLGTSYNTGIECLHASALEEAKRWFETSTVICRFVPEGTSRAAKISETYTHLLNRYSSRGLDTT</sequence>
<protein>
    <submittedName>
        <fullName evidence="1">Uncharacterized protein</fullName>
    </submittedName>
</protein>
<evidence type="ECO:0000313" key="2">
    <source>
        <dbReference type="Proteomes" id="UP001148662"/>
    </source>
</evidence>
<reference evidence="1" key="1">
    <citation type="submission" date="2022-07" db="EMBL/GenBank/DDBJ databases">
        <title>Genome Sequence of Phlebia brevispora.</title>
        <authorList>
            <person name="Buettner E."/>
        </authorList>
    </citation>
    <scope>NUCLEOTIDE SEQUENCE</scope>
    <source>
        <strain evidence="1">MPL23</strain>
    </source>
</reference>
<keyword evidence="2" id="KW-1185">Reference proteome</keyword>
<evidence type="ECO:0000313" key="1">
    <source>
        <dbReference type="EMBL" id="KAJ3558726.1"/>
    </source>
</evidence>
<proteinExistence type="predicted"/>